<keyword evidence="1" id="KW-0472">Membrane</keyword>
<organism evidence="2 3">
    <name type="scientific">Psychrosphaera aquimarina</name>
    <dbReference type="NCBI Taxonomy" id="2044854"/>
    <lineage>
        <taxon>Bacteria</taxon>
        <taxon>Pseudomonadati</taxon>
        <taxon>Pseudomonadota</taxon>
        <taxon>Gammaproteobacteria</taxon>
        <taxon>Alteromonadales</taxon>
        <taxon>Pseudoalteromonadaceae</taxon>
        <taxon>Psychrosphaera</taxon>
    </lineage>
</organism>
<dbReference type="NCBIfam" id="TIGR03949">
    <property type="entry name" value="bact_IIb_cerein"/>
    <property type="match status" value="1"/>
</dbReference>
<dbReference type="RefSeq" id="WP_315947065.1">
    <property type="nucleotide sequence ID" value="NZ_JAWCUA010000007.1"/>
</dbReference>
<dbReference type="InterPro" id="IPR023991">
    <property type="entry name" value="Bacteriocin_IIb_lactobn/cerein"/>
</dbReference>
<sequence>MRELSVNEVEQVNGGLADVAIVAIIGMLLIWYDNRN</sequence>
<dbReference type="EMBL" id="JAWCUA010000007">
    <property type="protein sequence ID" value="MDU0113456.1"/>
    <property type="molecule type" value="Genomic_DNA"/>
</dbReference>
<proteinExistence type="predicted"/>
<keyword evidence="3" id="KW-1185">Reference proteome</keyword>
<gene>
    <name evidence="2" type="ORF">RT723_10695</name>
</gene>
<keyword evidence="1" id="KW-0812">Transmembrane</keyword>
<feature type="transmembrane region" description="Helical" evidence="1">
    <location>
        <begin position="12"/>
        <end position="32"/>
    </location>
</feature>
<evidence type="ECO:0000256" key="1">
    <source>
        <dbReference type="SAM" id="Phobius"/>
    </source>
</evidence>
<keyword evidence="1" id="KW-1133">Transmembrane helix</keyword>
<evidence type="ECO:0000313" key="2">
    <source>
        <dbReference type="EMBL" id="MDU0113456.1"/>
    </source>
</evidence>
<evidence type="ECO:0000313" key="3">
    <source>
        <dbReference type="Proteomes" id="UP001257914"/>
    </source>
</evidence>
<protein>
    <submittedName>
        <fullName evidence="2">Class IIb bacteriocin, lactobin A/cerein 7B family</fullName>
    </submittedName>
</protein>
<reference evidence="2 3" key="1">
    <citation type="submission" date="2023-10" db="EMBL/GenBank/DDBJ databases">
        <title>Psychrosphaera aquimaarina strain SW33 isolated from seawater.</title>
        <authorList>
            <person name="Bayburt H."/>
            <person name="Kim J.M."/>
            <person name="Choi B.J."/>
            <person name="Jeon C.O."/>
        </authorList>
    </citation>
    <scope>NUCLEOTIDE SEQUENCE [LARGE SCALE GENOMIC DNA]</scope>
    <source>
        <strain evidence="2 3">KCTC 52743</strain>
    </source>
</reference>
<dbReference type="Proteomes" id="UP001257914">
    <property type="component" value="Unassembled WGS sequence"/>
</dbReference>
<accession>A0ABU3R197</accession>
<comment type="caution">
    <text evidence="2">The sequence shown here is derived from an EMBL/GenBank/DDBJ whole genome shotgun (WGS) entry which is preliminary data.</text>
</comment>
<name>A0ABU3R197_9GAMM</name>